<dbReference type="PROSITE" id="PS51257">
    <property type="entry name" value="PROKAR_LIPOPROTEIN"/>
    <property type="match status" value="1"/>
</dbReference>
<evidence type="ECO:0000313" key="3">
    <source>
        <dbReference type="Proteomes" id="UP001486207"/>
    </source>
</evidence>
<accession>A0ABV1XLS2</accession>
<gene>
    <name evidence="2" type="ORF">ABT384_07505</name>
</gene>
<organism evidence="2 3">
    <name type="scientific">Streptomyces lanatus</name>
    <dbReference type="NCBI Taxonomy" id="66900"/>
    <lineage>
        <taxon>Bacteria</taxon>
        <taxon>Bacillati</taxon>
        <taxon>Actinomycetota</taxon>
        <taxon>Actinomycetes</taxon>
        <taxon>Kitasatosporales</taxon>
        <taxon>Streptomycetaceae</taxon>
        <taxon>Streptomyces</taxon>
    </lineage>
</organism>
<proteinExistence type="predicted"/>
<comment type="caution">
    <text evidence="2">The sequence shown here is derived from an EMBL/GenBank/DDBJ whole genome shotgun (WGS) entry which is preliminary data.</text>
</comment>
<sequence>MRARLERVPDPRSRRGRRYPLLSVLLICSCAVVSGARPLEEIAGWGQCAAVGLLARRAVPPLRPLPYTSHPTLTRILSADDGDTARDRLAEPRHSPVRRGPGIRGHVHACKSMASGRTNVHVGRHSRYWRVLALSAICVTGGRFPPPLFMLCCS</sequence>
<feature type="domain" description="H repeat-associated protein N-terminal" evidence="1">
    <location>
        <begin position="4"/>
        <end position="81"/>
    </location>
</feature>
<reference evidence="2 3" key="1">
    <citation type="submission" date="2024-06" db="EMBL/GenBank/DDBJ databases">
        <title>The Natural Products Discovery Center: Release of the First 8490 Sequenced Strains for Exploring Actinobacteria Biosynthetic Diversity.</title>
        <authorList>
            <person name="Kalkreuter E."/>
            <person name="Kautsar S.A."/>
            <person name="Yang D."/>
            <person name="Bader C.D."/>
            <person name="Teijaro C.N."/>
            <person name="Fluegel L."/>
            <person name="Davis C.M."/>
            <person name="Simpson J.R."/>
            <person name="Lauterbach L."/>
            <person name="Steele A.D."/>
            <person name="Gui C."/>
            <person name="Meng S."/>
            <person name="Li G."/>
            <person name="Viehrig K."/>
            <person name="Ye F."/>
            <person name="Su P."/>
            <person name="Kiefer A.F."/>
            <person name="Nichols A."/>
            <person name="Cepeda A.J."/>
            <person name="Yan W."/>
            <person name="Fan B."/>
            <person name="Jiang Y."/>
            <person name="Adhikari A."/>
            <person name="Zheng C.-J."/>
            <person name="Schuster L."/>
            <person name="Cowan T.M."/>
            <person name="Smanski M.J."/>
            <person name="Chevrette M.G."/>
            <person name="De Carvalho L.P.S."/>
            <person name="Shen B."/>
        </authorList>
    </citation>
    <scope>NUCLEOTIDE SEQUENCE [LARGE SCALE GENOMIC DNA]</scope>
    <source>
        <strain evidence="2 3">NPDC000155</strain>
    </source>
</reference>
<dbReference type="RefSeq" id="WP_350894645.1">
    <property type="nucleotide sequence ID" value="NZ_BNBM01000004.1"/>
</dbReference>
<dbReference type="Proteomes" id="UP001486207">
    <property type="component" value="Unassembled WGS sequence"/>
</dbReference>
<dbReference type="InterPro" id="IPR032806">
    <property type="entry name" value="YbfD_N"/>
</dbReference>
<evidence type="ECO:0000313" key="2">
    <source>
        <dbReference type="EMBL" id="MER7372497.1"/>
    </source>
</evidence>
<name>A0ABV1XLS2_9ACTN</name>
<protein>
    <submittedName>
        <fullName evidence="2">Transposase family protein</fullName>
    </submittedName>
</protein>
<evidence type="ECO:0000259" key="1">
    <source>
        <dbReference type="Pfam" id="PF13808"/>
    </source>
</evidence>
<dbReference type="EMBL" id="JBEPFB010000003">
    <property type="protein sequence ID" value="MER7372497.1"/>
    <property type="molecule type" value="Genomic_DNA"/>
</dbReference>
<dbReference type="Pfam" id="PF13808">
    <property type="entry name" value="DDE_Tnp_1_assoc"/>
    <property type="match status" value="1"/>
</dbReference>
<keyword evidence="3" id="KW-1185">Reference proteome</keyword>